<protein>
    <submittedName>
        <fullName evidence="1">Uncharacterized protein</fullName>
    </submittedName>
</protein>
<dbReference type="Proteomes" id="UP000007755">
    <property type="component" value="Unassembled WGS sequence"/>
</dbReference>
<sequence>MVVHDCQLASVTLLVLNRVLIDLPSWEWPSLPLLGADADSLVDCVSPPFLSSLPDENDVVSFFPDVKFDGVLQRLGDIEGATNQLAAMDGLSVDLVAMGARQVILEERFARAGGVRAGSATSADDSHALLDELSVSFKHNQ</sequence>
<dbReference type="InParanoid" id="F4W9D4"/>
<dbReference type="STRING" id="103372.F4W9D4"/>
<gene>
    <name evidence="1" type="ORF">G5I_02083</name>
</gene>
<reference evidence="1" key="1">
    <citation type="submission" date="2011-02" db="EMBL/GenBank/DDBJ databases">
        <title>The genome of the leaf-cutting ant Acromyrmex echinatior suggests key adaptations to social evolution and fungus farming.</title>
        <authorList>
            <person name="Nygaard S."/>
            <person name="Zhang G."/>
        </authorList>
    </citation>
    <scope>NUCLEOTIDE SEQUENCE</scope>
</reference>
<dbReference type="EMBL" id="GL888002">
    <property type="protein sequence ID" value="EGI69316.1"/>
    <property type="molecule type" value="Genomic_DNA"/>
</dbReference>
<organism evidence="2">
    <name type="scientific">Acromyrmex echinatior</name>
    <name type="common">Panamanian leafcutter ant</name>
    <name type="synonym">Acromyrmex octospinosus echinatior</name>
    <dbReference type="NCBI Taxonomy" id="103372"/>
    <lineage>
        <taxon>Eukaryota</taxon>
        <taxon>Metazoa</taxon>
        <taxon>Ecdysozoa</taxon>
        <taxon>Arthropoda</taxon>
        <taxon>Hexapoda</taxon>
        <taxon>Insecta</taxon>
        <taxon>Pterygota</taxon>
        <taxon>Neoptera</taxon>
        <taxon>Endopterygota</taxon>
        <taxon>Hymenoptera</taxon>
        <taxon>Apocrita</taxon>
        <taxon>Aculeata</taxon>
        <taxon>Formicoidea</taxon>
        <taxon>Formicidae</taxon>
        <taxon>Myrmicinae</taxon>
        <taxon>Acromyrmex</taxon>
    </lineage>
</organism>
<keyword evidence="2" id="KW-1185">Reference proteome</keyword>
<evidence type="ECO:0000313" key="1">
    <source>
        <dbReference type="EMBL" id="EGI69316.1"/>
    </source>
</evidence>
<dbReference type="AlphaFoldDB" id="F4W9D4"/>
<proteinExistence type="predicted"/>
<name>F4W9D4_ACREC</name>
<evidence type="ECO:0000313" key="2">
    <source>
        <dbReference type="Proteomes" id="UP000007755"/>
    </source>
</evidence>
<accession>F4W9D4</accession>